<keyword evidence="2" id="KW-1185">Reference proteome</keyword>
<dbReference type="RefSeq" id="YP_009201194.1">
    <property type="nucleotide sequence ID" value="NC_028829.1"/>
</dbReference>
<dbReference type="KEGG" id="vg:26628417"/>
<proteinExistence type="predicted"/>
<dbReference type="GeneID" id="26628417"/>
<name>A0A0D4DB77_9CAUD</name>
<organism evidence="1 2">
    <name type="scientific">Vibrio phage ValKK3</name>
    <dbReference type="NCBI Taxonomy" id="1610855"/>
    <lineage>
        <taxon>Viruses</taxon>
        <taxon>Duplodnaviria</taxon>
        <taxon>Heunggongvirae</taxon>
        <taxon>Uroviricota</taxon>
        <taxon>Caudoviricetes</taxon>
        <taxon>Pantevenvirales</taxon>
        <taxon>Straboviridae</taxon>
        <taxon>Schizotequatrovirus</taxon>
        <taxon>Schizotequatrovirus valkk3</taxon>
    </lineage>
</organism>
<reference evidence="1 2" key="1">
    <citation type="journal article" date="2016" name="Genom Data">
        <title>Complete genome sequence of a giant Vibrio phage ValKK3 infecting Vibrio alginolyticus.</title>
        <authorList>
            <person name="Lal T.M."/>
            <person name="Sano M."/>
            <person name="Hatai K."/>
            <person name="Ransangan J."/>
        </authorList>
    </citation>
    <scope>NUCLEOTIDE SEQUENCE [LARGE SCALE GENOMIC DNA]</scope>
</reference>
<sequence length="79" mass="8771">MIDTIEKAANETLSTSARNAIEILEQEITIKNNAYGIYGRISTTRMMSIQNSVRVIMSQSANVVEAAKNALHLNEVFEL</sequence>
<dbReference type="EMBL" id="KP671755">
    <property type="protein sequence ID" value="AJT60932.1"/>
    <property type="molecule type" value="Genomic_DNA"/>
</dbReference>
<protein>
    <submittedName>
        <fullName evidence="1">Uncharacterized protein</fullName>
    </submittedName>
</protein>
<dbReference type="Proteomes" id="UP000202888">
    <property type="component" value="Segment"/>
</dbReference>
<evidence type="ECO:0000313" key="2">
    <source>
        <dbReference type="Proteomes" id="UP000202888"/>
    </source>
</evidence>
<accession>A0A0D4DB77</accession>
<evidence type="ECO:0000313" key="1">
    <source>
        <dbReference type="EMBL" id="AJT60932.1"/>
    </source>
</evidence>